<dbReference type="EMBL" id="JXSU01000007">
    <property type="protein sequence ID" value="KIS22535.1"/>
    <property type="molecule type" value="Genomic_DNA"/>
</dbReference>
<proteinExistence type="predicted"/>
<dbReference type="Proteomes" id="UP000032250">
    <property type="component" value="Unassembled WGS sequence"/>
</dbReference>
<dbReference type="PATRIC" id="fig|1379739.3.peg.841"/>
<evidence type="ECO:0000313" key="1">
    <source>
        <dbReference type="EMBL" id="KIS22535.1"/>
    </source>
</evidence>
<dbReference type="OrthoDB" id="1931989at2"/>
<evidence type="ECO:0000313" key="2">
    <source>
        <dbReference type="Proteomes" id="UP000032250"/>
    </source>
</evidence>
<protein>
    <submittedName>
        <fullName evidence="1">Uncharacterized protein</fullName>
    </submittedName>
</protein>
<dbReference type="RefSeq" id="WP_003488441.1">
    <property type="nucleotide sequence ID" value="NZ_JXSU01000007.1"/>
</dbReference>
<dbReference type="HOGENOM" id="CLU_2045559_0_0_9"/>
<comment type="caution">
    <text evidence="1">The sequence shown here is derived from an EMBL/GenBank/DDBJ whole genome shotgun (WGS) entry which is preliminary data.</text>
</comment>
<gene>
    <name evidence="1" type="ORF">N495_02665</name>
</gene>
<accession>A0A0D1BQJ3</accession>
<name>A0A0D1BQJ3_CLOBO</name>
<sequence>MNKLSNFIKSTGNLLGNSIEDICENTGEVLYKNLKKNNHNSMAKGAKVSGRLLGKVGSLTTKSILNIAGITLDGGVKFSKFTGKVIKQKAVKREVRIYGESKEFYKGKFVEADYKVIDKK</sequence>
<dbReference type="AlphaFoldDB" id="A0A0D1BQJ3"/>
<reference evidence="1 2" key="1">
    <citation type="submission" date="2014-06" db="EMBL/GenBank/DDBJ databases">
        <title>Genome characterization of distinct group I Clostridium botulinum lineages.</title>
        <authorList>
            <person name="Giordani F."/>
            <person name="Anselmo A."/>
            <person name="Fillo S."/>
            <person name="Palozzi A.M."/>
            <person name="Fortunato A."/>
            <person name="Gentile B."/>
            <person name="Ciammaruconi A."/>
            <person name="Anniballi F."/>
            <person name="De Medici D."/>
            <person name="Lista F."/>
        </authorList>
    </citation>
    <scope>NUCLEOTIDE SEQUENCE [LARGE SCALE GENOMIC DNA]</scope>
    <source>
        <strain evidence="1 2">B2 450</strain>
    </source>
</reference>
<organism evidence="1 2">
    <name type="scientific">Clostridium botulinum B2 450</name>
    <dbReference type="NCBI Taxonomy" id="1379739"/>
    <lineage>
        <taxon>Bacteria</taxon>
        <taxon>Bacillati</taxon>
        <taxon>Bacillota</taxon>
        <taxon>Clostridia</taxon>
        <taxon>Eubacteriales</taxon>
        <taxon>Clostridiaceae</taxon>
        <taxon>Clostridium</taxon>
    </lineage>
</organism>